<protein>
    <submittedName>
        <fullName evidence="2">Uncharacterized protein</fullName>
    </submittedName>
</protein>
<sequence length="204" mass="23324">MESSACGAADGRGRGRVERKGEEEREGESEKERKKIWEGSVSLTQRKARRGKGGKGEATAQRTAREGRRNTRQAGEAVEVGERERRRHGEKRWGRRRNRWRTSKRPWESRGWRFWVREEVEGERKPAGREESKVWEEREKGQRGSLSSPLLTTIEAPGPHADETLGRERASAQDELAETAPAEGKAAEQRALSPMYVRPEAPRR</sequence>
<evidence type="ECO:0000313" key="2">
    <source>
        <dbReference type="EMBL" id="KIN07950.1"/>
    </source>
</evidence>
<organism evidence="2 3">
    <name type="scientific">Oidiodendron maius (strain Zn)</name>
    <dbReference type="NCBI Taxonomy" id="913774"/>
    <lineage>
        <taxon>Eukaryota</taxon>
        <taxon>Fungi</taxon>
        <taxon>Dikarya</taxon>
        <taxon>Ascomycota</taxon>
        <taxon>Pezizomycotina</taxon>
        <taxon>Leotiomycetes</taxon>
        <taxon>Leotiomycetes incertae sedis</taxon>
        <taxon>Myxotrichaceae</taxon>
        <taxon>Oidiodendron</taxon>
    </lineage>
</organism>
<evidence type="ECO:0000313" key="3">
    <source>
        <dbReference type="Proteomes" id="UP000054321"/>
    </source>
</evidence>
<keyword evidence="3" id="KW-1185">Reference proteome</keyword>
<feature type="compositionally biased region" description="Basic and acidic residues" evidence="1">
    <location>
        <begin position="160"/>
        <end position="172"/>
    </location>
</feature>
<dbReference type="Proteomes" id="UP000054321">
    <property type="component" value="Unassembled WGS sequence"/>
</dbReference>
<feature type="compositionally biased region" description="Basic residues" evidence="1">
    <location>
        <begin position="85"/>
        <end position="100"/>
    </location>
</feature>
<dbReference type="AlphaFoldDB" id="A0A0C3HYK4"/>
<dbReference type="InParanoid" id="A0A0C3HYK4"/>
<accession>A0A0C3HYK4</accession>
<gene>
    <name evidence="2" type="ORF">OIDMADRAFT_22790</name>
</gene>
<dbReference type="EMBL" id="KN832870">
    <property type="protein sequence ID" value="KIN07950.1"/>
    <property type="molecule type" value="Genomic_DNA"/>
</dbReference>
<name>A0A0C3HYK4_OIDMZ</name>
<feature type="compositionally biased region" description="Basic and acidic residues" evidence="1">
    <location>
        <begin position="11"/>
        <end position="37"/>
    </location>
</feature>
<dbReference type="HOGENOM" id="CLU_1343612_0_0_1"/>
<evidence type="ECO:0000256" key="1">
    <source>
        <dbReference type="SAM" id="MobiDB-lite"/>
    </source>
</evidence>
<reference evidence="2 3" key="1">
    <citation type="submission" date="2014-04" db="EMBL/GenBank/DDBJ databases">
        <authorList>
            <consortium name="DOE Joint Genome Institute"/>
            <person name="Kuo A."/>
            <person name="Martino E."/>
            <person name="Perotto S."/>
            <person name="Kohler A."/>
            <person name="Nagy L.G."/>
            <person name="Floudas D."/>
            <person name="Copeland A."/>
            <person name="Barry K.W."/>
            <person name="Cichocki N."/>
            <person name="Veneault-Fourrey C."/>
            <person name="LaButti K."/>
            <person name="Lindquist E.A."/>
            <person name="Lipzen A."/>
            <person name="Lundell T."/>
            <person name="Morin E."/>
            <person name="Murat C."/>
            <person name="Sun H."/>
            <person name="Tunlid A."/>
            <person name="Henrissat B."/>
            <person name="Grigoriev I.V."/>
            <person name="Hibbett D.S."/>
            <person name="Martin F."/>
            <person name="Nordberg H.P."/>
            <person name="Cantor M.N."/>
            <person name="Hua S.X."/>
        </authorList>
    </citation>
    <scope>NUCLEOTIDE SEQUENCE [LARGE SCALE GENOMIC DNA]</scope>
    <source>
        <strain evidence="2 3">Zn</strain>
    </source>
</reference>
<feature type="region of interest" description="Disordered" evidence="1">
    <location>
        <begin position="1"/>
        <end position="100"/>
    </location>
</feature>
<feature type="region of interest" description="Disordered" evidence="1">
    <location>
        <begin position="120"/>
        <end position="204"/>
    </location>
</feature>
<feature type="compositionally biased region" description="Basic and acidic residues" evidence="1">
    <location>
        <begin position="120"/>
        <end position="142"/>
    </location>
</feature>
<reference evidence="3" key="2">
    <citation type="submission" date="2015-01" db="EMBL/GenBank/DDBJ databases">
        <title>Evolutionary Origins and Diversification of the Mycorrhizal Mutualists.</title>
        <authorList>
            <consortium name="DOE Joint Genome Institute"/>
            <consortium name="Mycorrhizal Genomics Consortium"/>
            <person name="Kohler A."/>
            <person name="Kuo A."/>
            <person name="Nagy L.G."/>
            <person name="Floudas D."/>
            <person name="Copeland A."/>
            <person name="Barry K.W."/>
            <person name="Cichocki N."/>
            <person name="Veneault-Fourrey C."/>
            <person name="LaButti K."/>
            <person name="Lindquist E.A."/>
            <person name="Lipzen A."/>
            <person name="Lundell T."/>
            <person name="Morin E."/>
            <person name="Murat C."/>
            <person name="Riley R."/>
            <person name="Ohm R."/>
            <person name="Sun H."/>
            <person name="Tunlid A."/>
            <person name="Henrissat B."/>
            <person name="Grigoriev I.V."/>
            <person name="Hibbett D.S."/>
            <person name="Martin F."/>
        </authorList>
    </citation>
    <scope>NUCLEOTIDE SEQUENCE [LARGE SCALE GENOMIC DNA]</scope>
    <source>
        <strain evidence="3">Zn</strain>
    </source>
</reference>
<proteinExistence type="predicted"/>